<dbReference type="Pfam" id="PF08818">
    <property type="entry name" value="DUF1801"/>
    <property type="match status" value="1"/>
</dbReference>
<organism evidence="2 3">
    <name type="scientific">Lysinibacillus louembei</name>
    <dbReference type="NCBI Taxonomy" id="1470088"/>
    <lineage>
        <taxon>Bacteria</taxon>
        <taxon>Bacillati</taxon>
        <taxon>Bacillota</taxon>
        <taxon>Bacilli</taxon>
        <taxon>Bacillales</taxon>
        <taxon>Bacillaceae</taxon>
        <taxon>Lysinibacillus</taxon>
    </lineage>
</organism>
<sequence>MTNPKVDEFLSNATAWKEEFKVLREIALDSGLTEDFKWMHPCYTLKNKNIVLIHGFKDYCALLFHKGALLKDPAGVLVQQTEKVQAARQIRFKNWQEIQQLEPVIKEYINEAIEVEAAGLKVETKKDPEIEIPEELQSKFDEDTTFKEAFESLTPGRQREYIYHFAQAKQSKTKTARIEKNMERIFNGKGLRDCICGHSKRMPNCDGSHKYVN</sequence>
<keyword evidence="3" id="KW-1185">Reference proteome</keyword>
<dbReference type="EMBL" id="CP137624">
    <property type="protein sequence ID" value="WPK13312.1"/>
    <property type="molecule type" value="Genomic_DNA"/>
</dbReference>
<dbReference type="InterPro" id="IPR042216">
    <property type="entry name" value="MitoNEET_CISD"/>
</dbReference>
<dbReference type="InterPro" id="IPR014922">
    <property type="entry name" value="YdhG-like"/>
</dbReference>
<accession>A0ABZ0S145</accession>
<feature type="domain" description="YdhG-like" evidence="1">
    <location>
        <begin position="16"/>
        <end position="113"/>
    </location>
</feature>
<evidence type="ECO:0000313" key="3">
    <source>
        <dbReference type="Proteomes" id="UP001322664"/>
    </source>
</evidence>
<dbReference type="Proteomes" id="UP001322664">
    <property type="component" value="Chromosome"/>
</dbReference>
<dbReference type="Gene3D" id="3.90.1150.200">
    <property type="match status" value="1"/>
</dbReference>
<dbReference type="PIRSF" id="PIRSF021308">
    <property type="entry name" value="UCP021308"/>
    <property type="match status" value="1"/>
</dbReference>
<dbReference type="Gene3D" id="3.40.5.90">
    <property type="entry name" value="CDGSH iron-sulfur domain, mitoNEET-type"/>
    <property type="match status" value="1"/>
</dbReference>
<reference evidence="2 3" key="1">
    <citation type="submission" date="2023-09" db="EMBL/GenBank/DDBJ databases">
        <authorList>
            <person name="Page C.A."/>
            <person name="Perez-Diaz I.M."/>
        </authorList>
    </citation>
    <scope>NUCLEOTIDE SEQUENCE [LARGE SCALE GENOMIC DNA]</scope>
    <source>
        <strain evidence="2 3">Ll15</strain>
    </source>
</reference>
<evidence type="ECO:0000313" key="2">
    <source>
        <dbReference type="EMBL" id="WPK13312.1"/>
    </source>
</evidence>
<dbReference type="SUPFAM" id="SSF159888">
    <property type="entry name" value="YdhG-like"/>
    <property type="match status" value="1"/>
</dbReference>
<protein>
    <submittedName>
        <fullName evidence="2">YdeI/OmpD-associated family protein</fullName>
    </submittedName>
</protein>
<gene>
    <name evidence="2" type="ORF">R6U77_06455</name>
</gene>
<proteinExistence type="predicted"/>
<dbReference type="InterPro" id="IPR016786">
    <property type="entry name" value="YdeI_bac"/>
</dbReference>
<dbReference type="RefSeq" id="WP_319837849.1">
    <property type="nucleotide sequence ID" value="NZ_CP137624.1"/>
</dbReference>
<evidence type="ECO:0000259" key="1">
    <source>
        <dbReference type="Pfam" id="PF08818"/>
    </source>
</evidence>
<name>A0ABZ0S145_9BACI</name>
<dbReference type="Pfam" id="PF13376">
    <property type="entry name" value="OmdA"/>
    <property type="match status" value="1"/>
</dbReference>